<dbReference type="InterPro" id="IPR010982">
    <property type="entry name" value="Lambda_DNA-bd_dom_sf"/>
</dbReference>
<feature type="domain" description="HTH cro/C1-type" evidence="1">
    <location>
        <begin position="30"/>
        <end position="71"/>
    </location>
</feature>
<protein>
    <submittedName>
        <fullName evidence="2">XRE family transcriptional regulator</fullName>
    </submittedName>
</protein>
<dbReference type="Proteomes" id="UP000325787">
    <property type="component" value="Chromosome"/>
</dbReference>
<dbReference type="CDD" id="cd00093">
    <property type="entry name" value="HTH_XRE"/>
    <property type="match status" value="1"/>
</dbReference>
<dbReference type="EMBL" id="CP034550">
    <property type="protein sequence ID" value="QFZ21907.1"/>
    <property type="molecule type" value="Genomic_DNA"/>
</dbReference>
<keyword evidence="3" id="KW-1185">Reference proteome</keyword>
<dbReference type="SUPFAM" id="SSF47413">
    <property type="entry name" value="lambda repressor-like DNA-binding domains"/>
    <property type="match status" value="1"/>
</dbReference>
<dbReference type="InterPro" id="IPR043917">
    <property type="entry name" value="DUF5753"/>
</dbReference>
<evidence type="ECO:0000313" key="3">
    <source>
        <dbReference type="Proteomes" id="UP000325787"/>
    </source>
</evidence>
<dbReference type="AlphaFoldDB" id="A0A5Q0H6Q7"/>
<evidence type="ECO:0000259" key="1">
    <source>
        <dbReference type="PROSITE" id="PS50943"/>
    </source>
</evidence>
<sequence>MESRASNALSRELGDALRRARRSSAVGFNALAEELGWSPGKISKLERGMRGTSPLDIARYVGSLHADQATFDHIMELARELNTGHLVRKHELAMPDNLRALILHEQSATVIWAYEIIDIPGLLQTEDYARALMEATVGEHRVAERMIRQRIFNRPLPPEGRFFILESALHHMVGGPQVMYEQMLQLLFRGGVRLVSLTIQLPASLLSAFTFMTFADHSPVSYAETGPVSVFSDDIETTDRFRRACKDLDRVALSEEQSRSVFARWANRYDRLREEQREFGGEALA</sequence>
<dbReference type="RefSeq" id="WP_084716566.1">
    <property type="nucleotide sequence ID" value="NZ_CP034550.1"/>
</dbReference>
<proteinExistence type="predicted"/>
<gene>
    <name evidence="2" type="ORF">EKG83_34905</name>
</gene>
<dbReference type="PROSITE" id="PS50943">
    <property type="entry name" value="HTH_CROC1"/>
    <property type="match status" value="1"/>
</dbReference>
<dbReference type="InterPro" id="IPR001387">
    <property type="entry name" value="Cro/C1-type_HTH"/>
</dbReference>
<accession>A0A5Q0H6Q7</accession>
<reference evidence="3" key="1">
    <citation type="journal article" date="2021" name="Curr. Microbiol.">
        <title>Complete genome of nocamycin-producing strain Saccharothrix syringae NRRL B-16468 reveals the biosynthetic potential for secondary metabolites.</title>
        <authorList>
            <person name="Mo X."/>
            <person name="Yang S."/>
        </authorList>
    </citation>
    <scope>NUCLEOTIDE SEQUENCE [LARGE SCALE GENOMIC DNA]</scope>
    <source>
        <strain evidence="3">ATCC 51364 / DSM 43886 / JCM 6844 / KCTC 9398 / NBRC 14523 / NRRL B-16468 / INA 2240</strain>
    </source>
</reference>
<dbReference type="OrthoDB" id="2991476at2"/>
<dbReference type="Pfam" id="PF13560">
    <property type="entry name" value="HTH_31"/>
    <property type="match status" value="1"/>
</dbReference>
<dbReference type="GO" id="GO:0003677">
    <property type="term" value="F:DNA binding"/>
    <property type="evidence" value="ECO:0007669"/>
    <property type="project" value="InterPro"/>
</dbReference>
<dbReference type="KEGG" id="ssyi:EKG83_34905"/>
<name>A0A5Q0H6Q7_SACSY</name>
<organism evidence="2 3">
    <name type="scientific">Saccharothrix syringae</name>
    <name type="common">Nocardiopsis syringae</name>
    <dbReference type="NCBI Taxonomy" id="103733"/>
    <lineage>
        <taxon>Bacteria</taxon>
        <taxon>Bacillati</taxon>
        <taxon>Actinomycetota</taxon>
        <taxon>Actinomycetes</taxon>
        <taxon>Pseudonocardiales</taxon>
        <taxon>Pseudonocardiaceae</taxon>
        <taxon>Saccharothrix</taxon>
    </lineage>
</organism>
<evidence type="ECO:0000313" key="2">
    <source>
        <dbReference type="EMBL" id="QFZ21907.1"/>
    </source>
</evidence>
<dbReference type="Gene3D" id="1.10.260.40">
    <property type="entry name" value="lambda repressor-like DNA-binding domains"/>
    <property type="match status" value="1"/>
</dbReference>
<dbReference type="Pfam" id="PF19054">
    <property type="entry name" value="DUF5753"/>
    <property type="match status" value="1"/>
</dbReference>